<dbReference type="PATRIC" id="fig|1203610.3.peg.3643"/>
<evidence type="ECO:0000256" key="1">
    <source>
        <dbReference type="ARBA" id="ARBA00022737"/>
    </source>
</evidence>
<keyword evidence="1" id="KW-0677">Repeat</keyword>
<reference evidence="5 6" key="1">
    <citation type="submission" date="2013-04" db="EMBL/GenBank/DDBJ databases">
        <title>The Genome Sequence of Parabacteroides gordonii DSM 23371.</title>
        <authorList>
            <consortium name="The Broad Institute Genomics Platform"/>
            <person name="Earl A."/>
            <person name="Ward D."/>
            <person name="Feldgarden M."/>
            <person name="Gevers D."/>
            <person name="Martens E."/>
            <person name="Sakamoto M."/>
            <person name="Benno Y."/>
            <person name="Suzuki N."/>
            <person name="Matsunaga N."/>
            <person name="Koshihara K."/>
            <person name="Seki M."/>
            <person name="Komiya H."/>
            <person name="Walker B."/>
            <person name="Young S."/>
            <person name="Zeng Q."/>
            <person name="Gargeya S."/>
            <person name="Fitzgerald M."/>
            <person name="Haas B."/>
            <person name="Abouelleil A."/>
            <person name="Allen A.W."/>
            <person name="Alvarado L."/>
            <person name="Arachchi H.M."/>
            <person name="Berlin A.M."/>
            <person name="Chapman S.B."/>
            <person name="Gainer-Dewar J."/>
            <person name="Goldberg J."/>
            <person name="Griggs A."/>
            <person name="Gujja S."/>
            <person name="Hansen M."/>
            <person name="Howarth C."/>
            <person name="Imamovic A."/>
            <person name="Ireland A."/>
            <person name="Larimer J."/>
            <person name="McCowan C."/>
            <person name="Murphy C."/>
            <person name="Pearson M."/>
            <person name="Poon T.W."/>
            <person name="Priest M."/>
            <person name="Roberts A."/>
            <person name="Saif S."/>
            <person name="Shea T."/>
            <person name="Sisk P."/>
            <person name="Sykes S."/>
            <person name="Wortman J."/>
            <person name="Nusbaum C."/>
            <person name="Birren B."/>
        </authorList>
    </citation>
    <scope>NUCLEOTIDE SEQUENCE [LARGE SCALE GENOMIC DNA]</scope>
    <source>
        <strain evidence="5 6">MS-1</strain>
    </source>
</reference>
<dbReference type="SMART" id="SM00028">
    <property type="entry name" value="TPR"/>
    <property type="match status" value="6"/>
</dbReference>
<feature type="repeat" description="TPR" evidence="3">
    <location>
        <begin position="90"/>
        <end position="123"/>
    </location>
</feature>
<proteinExistence type="predicted"/>
<evidence type="ECO:0000256" key="4">
    <source>
        <dbReference type="SAM" id="SignalP"/>
    </source>
</evidence>
<dbReference type="PROSITE" id="PS50005">
    <property type="entry name" value="TPR"/>
    <property type="match status" value="2"/>
</dbReference>
<organism evidence="5 6">
    <name type="scientific">Parabacteroides gordonii MS-1 = DSM 23371</name>
    <dbReference type="NCBI Taxonomy" id="1203610"/>
    <lineage>
        <taxon>Bacteria</taxon>
        <taxon>Pseudomonadati</taxon>
        <taxon>Bacteroidota</taxon>
        <taxon>Bacteroidia</taxon>
        <taxon>Bacteroidales</taxon>
        <taxon>Tannerellaceae</taxon>
        <taxon>Parabacteroides</taxon>
    </lineage>
</organism>
<dbReference type="HOGENOM" id="CLU_052336_0_0_10"/>
<name>A0A0F5J8C1_9BACT</name>
<accession>A0A0F5J8C1</accession>
<dbReference type="PANTHER" id="PTHR45586">
    <property type="entry name" value="TPR REPEAT-CONTAINING PROTEIN PA4667"/>
    <property type="match status" value="1"/>
</dbReference>
<evidence type="ECO:0000256" key="3">
    <source>
        <dbReference type="PROSITE-ProRule" id="PRU00339"/>
    </source>
</evidence>
<dbReference type="PANTHER" id="PTHR45586:SF1">
    <property type="entry name" value="LIPOPOLYSACCHARIDE ASSEMBLY PROTEIN B"/>
    <property type="match status" value="1"/>
</dbReference>
<keyword evidence="2 3" id="KW-0802">TPR repeat</keyword>
<feature type="signal peptide" evidence="4">
    <location>
        <begin position="1"/>
        <end position="24"/>
    </location>
</feature>
<sequence length="430" mass="49565">MKQRNSYLFVILCWLCTYGFPVQAQDVSLQAIEEAINSYNYRQAIDLIGRLDSVTPDLQRKKLAAYKELNRYSDAVRLLNEMIAADSLNTHLYIERANCYLMQNSDNKALEEYGKALELAPGNTYIRTKIGQLYFRNEQYEEAKALAETMLAGDTTQYALRLLGDCYGKTEQPDSALFIYKRALERDSSDYAAVLRLSNLYLEMDSVDAAIRYTDEYIALDSLNLPVNRVNAFAYFQKEQFRPALDKYRNLSQLGDNTANTNYYLGLCYLKNDSLLKAYECLDMANKKAKEKNPQILTYLGITAIEMPGYATEGIEATKKAIELIMPDSTLMFSLYNTLAKGFVMRRELKEEIVALKTSLSYNPQSSVTLNHIAYAYDILKDNKNAVRYYQLFLDSISRREKLSGYMQKLKDAAEERLQYYREEEFFKGN</sequence>
<dbReference type="Pfam" id="PF14559">
    <property type="entry name" value="TPR_19"/>
    <property type="match status" value="2"/>
</dbReference>
<dbReference type="InterPro" id="IPR019734">
    <property type="entry name" value="TPR_rpt"/>
</dbReference>
<feature type="repeat" description="TPR" evidence="3">
    <location>
        <begin position="157"/>
        <end position="190"/>
    </location>
</feature>
<feature type="chain" id="PRO_5002489342" evidence="4">
    <location>
        <begin position="25"/>
        <end position="430"/>
    </location>
</feature>
<dbReference type="SUPFAM" id="SSF48452">
    <property type="entry name" value="TPR-like"/>
    <property type="match status" value="1"/>
</dbReference>
<evidence type="ECO:0000313" key="5">
    <source>
        <dbReference type="EMBL" id="KKB53993.1"/>
    </source>
</evidence>
<comment type="caution">
    <text evidence="5">The sequence shown here is derived from an EMBL/GenBank/DDBJ whole genome shotgun (WGS) entry which is preliminary data.</text>
</comment>
<protein>
    <submittedName>
        <fullName evidence="5">Uncharacterized protein</fullName>
    </submittedName>
</protein>
<dbReference type="STRING" id="1203610.HMPREF1536_03574"/>
<dbReference type="AlphaFoldDB" id="A0A0F5J8C1"/>
<gene>
    <name evidence="5" type="ORF">HMPREF1536_03574</name>
</gene>
<evidence type="ECO:0000256" key="2">
    <source>
        <dbReference type="ARBA" id="ARBA00022803"/>
    </source>
</evidence>
<keyword evidence="6" id="KW-1185">Reference proteome</keyword>
<dbReference type="RefSeq" id="WP_167331492.1">
    <property type="nucleotide sequence ID" value="NZ_AUAE01000010.1"/>
</dbReference>
<dbReference type="EMBL" id="AQHW01000017">
    <property type="protein sequence ID" value="KKB53993.1"/>
    <property type="molecule type" value="Genomic_DNA"/>
</dbReference>
<evidence type="ECO:0000313" key="6">
    <source>
        <dbReference type="Proteomes" id="UP000033035"/>
    </source>
</evidence>
<dbReference type="InterPro" id="IPR051012">
    <property type="entry name" value="CellSynth/LPSAsmb/PSIAsmb"/>
</dbReference>
<dbReference type="Proteomes" id="UP000033035">
    <property type="component" value="Unassembled WGS sequence"/>
</dbReference>
<dbReference type="Gene3D" id="1.25.40.10">
    <property type="entry name" value="Tetratricopeptide repeat domain"/>
    <property type="match status" value="3"/>
</dbReference>
<dbReference type="SUPFAM" id="SSF81901">
    <property type="entry name" value="HCP-like"/>
    <property type="match status" value="1"/>
</dbReference>
<dbReference type="InterPro" id="IPR011990">
    <property type="entry name" value="TPR-like_helical_dom_sf"/>
</dbReference>
<keyword evidence="4" id="KW-0732">Signal</keyword>